<evidence type="ECO:0000256" key="5">
    <source>
        <dbReference type="ARBA" id="ARBA00023235"/>
    </source>
</evidence>
<dbReference type="InterPro" id="IPR018189">
    <property type="entry name" value="Phosphoglucose_isomerase_CS"/>
</dbReference>
<keyword evidence="5 7" id="KW-0413">Isomerase</keyword>
<evidence type="ECO:0000313" key="9">
    <source>
        <dbReference type="EMBL" id="EIT68244.1"/>
    </source>
</evidence>
<comment type="caution">
    <text evidence="9">The sequence shown here is derived from an EMBL/GenBank/DDBJ whole genome shotgun (WGS) entry which is preliminary data.</text>
</comment>
<dbReference type="PANTHER" id="PTHR11469">
    <property type="entry name" value="GLUCOSE-6-PHOSPHATE ISOMERASE"/>
    <property type="match status" value="1"/>
</dbReference>
<dbReference type="Pfam" id="PF00342">
    <property type="entry name" value="PGI"/>
    <property type="match status" value="1"/>
</dbReference>
<keyword evidence="3 7" id="KW-0312">Gluconeogenesis</keyword>
<dbReference type="EMBL" id="AKGD01000004">
    <property type="protein sequence ID" value="EIT68244.1"/>
    <property type="molecule type" value="Genomic_DNA"/>
</dbReference>
<dbReference type="Gene3D" id="3.40.50.10490">
    <property type="entry name" value="Glucose-6-phosphate isomerase like protein, domain 1"/>
    <property type="match status" value="2"/>
</dbReference>
<dbReference type="GO" id="GO:0048029">
    <property type="term" value="F:monosaccharide binding"/>
    <property type="evidence" value="ECO:0007669"/>
    <property type="project" value="TreeGrafter"/>
</dbReference>
<dbReference type="PANTHER" id="PTHR11469:SF1">
    <property type="entry name" value="GLUCOSE-6-PHOSPHATE ISOMERASE"/>
    <property type="match status" value="1"/>
</dbReference>
<evidence type="ECO:0000256" key="6">
    <source>
        <dbReference type="ARBA" id="ARBA00029321"/>
    </source>
</evidence>
<dbReference type="GO" id="GO:0004347">
    <property type="term" value="F:glucose-6-phosphate isomerase activity"/>
    <property type="evidence" value="ECO:0007669"/>
    <property type="project" value="UniProtKB-UniRule"/>
</dbReference>
<dbReference type="InterPro" id="IPR046348">
    <property type="entry name" value="SIS_dom_sf"/>
</dbReference>
<evidence type="ECO:0000256" key="8">
    <source>
        <dbReference type="RuleBase" id="RU000612"/>
    </source>
</evidence>
<feature type="active site" evidence="7">
    <location>
        <position position="343"/>
    </location>
</feature>
<evidence type="ECO:0000256" key="1">
    <source>
        <dbReference type="ARBA" id="ARBA00004926"/>
    </source>
</evidence>
<dbReference type="PROSITE" id="PS00765">
    <property type="entry name" value="P_GLUCOSE_ISOMERASE_1"/>
    <property type="match status" value="1"/>
</dbReference>
<evidence type="ECO:0000256" key="2">
    <source>
        <dbReference type="ARBA" id="ARBA00006604"/>
    </source>
</evidence>
<feature type="active site" description="Proton donor" evidence="7">
    <location>
        <position position="312"/>
    </location>
</feature>
<keyword evidence="10" id="KW-1185">Reference proteome</keyword>
<comment type="subcellular location">
    <subcellularLocation>
        <location evidence="7">Cytoplasm</location>
    </subcellularLocation>
</comment>
<comment type="function">
    <text evidence="7">Catalyzes the reversible isomerization of glucose-6-phosphate to fructose-6-phosphate.</text>
</comment>
<dbReference type="PATRIC" id="fig|1172194.4.peg.4539"/>
<dbReference type="UniPathway" id="UPA00138"/>
<dbReference type="EC" id="5.3.1.9" evidence="7"/>
<gene>
    <name evidence="7" type="primary">pgi</name>
    <name evidence="9" type="ORF">WQQ_46790</name>
</gene>
<dbReference type="Gene3D" id="1.10.1390.10">
    <property type="match status" value="1"/>
</dbReference>
<comment type="catalytic activity">
    <reaction evidence="6 7 8">
        <text>alpha-D-glucose 6-phosphate = beta-D-fructose 6-phosphate</text>
        <dbReference type="Rhea" id="RHEA:11816"/>
        <dbReference type="ChEBI" id="CHEBI:57634"/>
        <dbReference type="ChEBI" id="CHEBI:58225"/>
        <dbReference type="EC" id="5.3.1.9"/>
    </reaction>
</comment>
<evidence type="ECO:0000313" key="10">
    <source>
        <dbReference type="Proteomes" id="UP000003704"/>
    </source>
</evidence>
<sequence>MIEACGLYFDYSKQPVDQAVADALLALANERDVSGWIARMFAGEHINHTENRAVLHTALRAPRSEALVVDGQNVTDDVHRVLDRMAAFAESVRQGTYRSATGETFTDVVNIGIGGSDLGPRMVNETLIDFTDGPNVHYVANVDGAQLEAVLKMLEPAQTLFIVTSKTFTTLETMANANAARRWLTVALGDNAVAHHFVAVSTHAEEVRRFGISADCTFEFWDWVGGRYSVWSAVGLALMIALGPERFRAWLNGANAMDRHFRTTPLRSNLPVMMALLAVWNRNFLGAATQVVAAYAQKLERFVAWLQQLEMESNGKSVHRDGSALQAHSTPALWGDVGTNGQHAFFQMLHQGSEVHPVDFILPVLGTHPWPEQQRMLVANCLAQSAALMRGKTADEVRQELRGQFEGEALEAAVPHRVFPGNRPSSTLLMPQIDPYHLGALMALYEHRTFVLSILWDINAFDQWGVELGKKLAQTVMKAMDGKPVELDPSTAELLKKASTY</sequence>
<dbReference type="GO" id="GO:0051156">
    <property type="term" value="P:glucose 6-phosphate metabolic process"/>
    <property type="evidence" value="ECO:0007669"/>
    <property type="project" value="TreeGrafter"/>
</dbReference>
<dbReference type="CDD" id="cd05016">
    <property type="entry name" value="SIS_PGI_2"/>
    <property type="match status" value="1"/>
</dbReference>
<dbReference type="GO" id="GO:0006096">
    <property type="term" value="P:glycolytic process"/>
    <property type="evidence" value="ECO:0007669"/>
    <property type="project" value="UniProtKB-UniRule"/>
</dbReference>
<dbReference type="HAMAP" id="MF_00473">
    <property type="entry name" value="G6P_isomerase"/>
    <property type="match status" value="1"/>
</dbReference>
<dbReference type="InterPro" id="IPR001672">
    <property type="entry name" value="G6P_Isomerase"/>
</dbReference>
<dbReference type="InterPro" id="IPR035476">
    <property type="entry name" value="SIS_PGI_1"/>
</dbReference>
<dbReference type="InterPro" id="IPR023096">
    <property type="entry name" value="G6P_Isomerase_C"/>
</dbReference>
<keyword evidence="7" id="KW-0963">Cytoplasm</keyword>
<organism evidence="9 10">
    <name type="scientific">Hydrocarboniphaga effusa AP103</name>
    <dbReference type="NCBI Taxonomy" id="1172194"/>
    <lineage>
        <taxon>Bacteria</taxon>
        <taxon>Pseudomonadati</taxon>
        <taxon>Pseudomonadota</taxon>
        <taxon>Gammaproteobacteria</taxon>
        <taxon>Nevskiales</taxon>
        <taxon>Nevskiaceae</taxon>
        <taxon>Hydrocarboniphaga</taxon>
    </lineage>
</organism>
<evidence type="ECO:0000256" key="7">
    <source>
        <dbReference type="HAMAP-Rule" id="MF_00473"/>
    </source>
</evidence>
<evidence type="ECO:0000256" key="4">
    <source>
        <dbReference type="ARBA" id="ARBA00023152"/>
    </source>
</evidence>
<dbReference type="SUPFAM" id="SSF53697">
    <property type="entry name" value="SIS domain"/>
    <property type="match status" value="1"/>
</dbReference>
<comment type="pathway">
    <text evidence="1 7 8">Carbohydrate degradation; glycolysis; D-glyceraldehyde 3-phosphate and glycerone phosphate from D-glucose: step 2/4.</text>
</comment>
<dbReference type="PRINTS" id="PR00662">
    <property type="entry name" value="G6PISOMERASE"/>
</dbReference>
<proteinExistence type="inferred from homology"/>
<dbReference type="CDD" id="cd05015">
    <property type="entry name" value="SIS_PGI_1"/>
    <property type="match status" value="1"/>
</dbReference>
<protein>
    <recommendedName>
        <fullName evidence="7">Glucose-6-phosphate isomerase</fullName>
        <shortName evidence="7">GPI</shortName>
        <ecNumber evidence="7">5.3.1.9</ecNumber>
    </recommendedName>
    <alternativeName>
        <fullName evidence="7">Phosphoglucose isomerase</fullName>
        <shortName evidence="7">PGI</shortName>
    </alternativeName>
    <alternativeName>
        <fullName evidence="7">Phosphohexose isomerase</fullName>
        <shortName evidence="7">PHI</shortName>
    </alternativeName>
</protein>
<dbReference type="NCBIfam" id="NF001211">
    <property type="entry name" value="PRK00179.1"/>
    <property type="match status" value="1"/>
</dbReference>
<name>I7Z8T8_9GAMM</name>
<dbReference type="Proteomes" id="UP000003704">
    <property type="component" value="Unassembled WGS sequence"/>
</dbReference>
<feature type="active site" evidence="7">
    <location>
        <position position="470"/>
    </location>
</feature>
<dbReference type="AlphaFoldDB" id="I7Z8T8"/>
<accession>I7Z8T8</accession>
<dbReference type="GO" id="GO:0006094">
    <property type="term" value="P:gluconeogenesis"/>
    <property type="evidence" value="ECO:0007669"/>
    <property type="project" value="UniProtKB-UniRule"/>
</dbReference>
<dbReference type="UniPathway" id="UPA00109">
    <property type="reaction ID" value="UER00181"/>
</dbReference>
<comment type="similarity">
    <text evidence="2 7 8">Belongs to the GPI family.</text>
</comment>
<dbReference type="PROSITE" id="PS00174">
    <property type="entry name" value="P_GLUCOSE_ISOMERASE_2"/>
    <property type="match status" value="1"/>
</dbReference>
<dbReference type="STRING" id="1172194.WQQ_46790"/>
<dbReference type="GO" id="GO:0097367">
    <property type="term" value="F:carbohydrate derivative binding"/>
    <property type="evidence" value="ECO:0007669"/>
    <property type="project" value="InterPro"/>
</dbReference>
<comment type="pathway">
    <text evidence="7">Carbohydrate biosynthesis; gluconeogenesis.</text>
</comment>
<dbReference type="GO" id="GO:0005829">
    <property type="term" value="C:cytosol"/>
    <property type="evidence" value="ECO:0007669"/>
    <property type="project" value="TreeGrafter"/>
</dbReference>
<dbReference type="InterPro" id="IPR035482">
    <property type="entry name" value="SIS_PGI_2"/>
</dbReference>
<dbReference type="PROSITE" id="PS51463">
    <property type="entry name" value="P_GLUCOSE_ISOMERASE_3"/>
    <property type="match status" value="1"/>
</dbReference>
<keyword evidence="4 7" id="KW-0324">Glycolysis</keyword>
<evidence type="ECO:0000256" key="3">
    <source>
        <dbReference type="ARBA" id="ARBA00022432"/>
    </source>
</evidence>
<reference evidence="9 10" key="1">
    <citation type="journal article" date="2012" name="J. Bacteriol.">
        <title>Genome Sequence of n-Alkane-Degrading Hydrocarboniphaga effusa Strain AP103T (ATCC BAA-332T).</title>
        <authorList>
            <person name="Chang H.K."/>
            <person name="Zylstra G.J."/>
            <person name="Chae J.C."/>
        </authorList>
    </citation>
    <scope>NUCLEOTIDE SEQUENCE [LARGE SCALE GENOMIC DNA]</scope>
    <source>
        <strain evidence="9 10">AP103</strain>
    </source>
</reference>